<feature type="domain" description="Beta-lactamase class A catalytic" evidence="1">
    <location>
        <begin position="28"/>
        <end position="212"/>
    </location>
</feature>
<sequence length="252" mass="27741">MSLADQLRELVTPFAAHQVGLVVSHGDQIILSWQANQVFPAASLIKLAVLNQTLSQHPDLEAPIALDTTPVVGGAGVLQLMPSVTHLPLKTVLELMLAVSDNYAANLMLARSSMTAINEWLIDHGDVNTKLQRYLMDTKSVKKGLDNVTTAQDAWQLFRTALTDYPETQAWFAHQQFRYKLPATIDELETPITVLNKTGEGPAVDHDVARFFIGTDYYDVALLTADIADRSQAILLHQRVGQCIAQTLLSNL</sequence>
<name>A0A1B2J0D7_9LACO</name>
<gene>
    <name evidence="2" type="ORF">AYR63_11605</name>
</gene>
<evidence type="ECO:0000313" key="2">
    <source>
        <dbReference type="EMBL" id="ANZ67708.1"/>
    </source>
</evidence>
<dbReference type="GO" id="GO:0046677">
    <property type="term" value="P:response to antibiotic"/>
    <property type="evidence" value="ECO:0007669"/>
    <property type="project" value="InterPro"/>
</dbReference>
<dbReference type="AlphaFoldDB" id="A0A1B2J0D7"/>
<dbReference type="SUPFAM" id="SSF56601">
    <property type="entry name" value="beta-lactamase/transpeptidase-like"/>
    <property type="match status" value="1"/>
</dbReference>
<dbReference type="Gene3D" id="3.40.710.10">
    <property type="entry name" value="DD-peptidase/beta-lactamase superfamily"/>
    <property type="match status" value="1"/>
</dbReference>
<dbReference type="InterPro" id="IPR012338">
    <property type="entry name" value="Beta-lactam/transpept-like"/>
</dbReference>
<protein>
    <recommendedName>
        <fullName evidence="1">Beta-lactamase class A catalytic domain-containing protein</fullName>
    </recommendedName>
</protein>
<dbReference type="Pfam" id="PF13354">
    <property type="entry name" value="Beta-lactamase2"/>
    <property type="match status" value="1"/>
</dbReference>
<dbReference type="STRING" id="240427.AYR62_04570"/>
<dbReference type="EMBL" id="CP014924">
    <property type="protein sequence ID" value="ANZ67708.1"/>
    <property type="molecule type" value="Genomic_DNA"/>
</dbReference>
<dbReference type="PANTHER" id="PTHR35333">
    <property type="entry name" value="BETA-LACTAMASE"/>
    <property type="match status" value="1"/>
</dbReference>
<evidence type="ECO:0000259" key="1">
    <source>
        <dbReference type="Pfam" id="PF13354"/>
    </source>
</evidence>
<proteinExistence type="predicted"/>
<dbReference type="OrthoDB" id="9775096at2"/>
<dbReference type="Proteomes" id="UP000093267">
    <property type="component" value="Chromosome"/>
</dbReference>
<keyword evidence="3" id="KW-1185">Reference proteome</keyword>
<dbReference type="PANTHER" id="PTHR35333:SF3">
    <property type="entry name" value="BETA-LACTAMASE-TYPE TRANSPEPTIDASE FOLD CONTAINING PROTEIN"/>
    <property type="match status" value="1"/>
</dbReference>
<dbReference type="RefSeq" id="WP_065902963.1">
    <property type="nucleotide sequence ID" value="NZ_CP014912.1"/>
</dbReference>
<accession>A0A1B2J0D7</accession>
<evidence type="ECO:0000313" key="3">
    <source>
        <dbReference type="Proteomes" id="UP000093267"/>
    </source>
</evidence>
<organism evidence="2 3">
    <name type="scientific">Secundilactobacillus paracollinoides</name>
    <dbReference type="NCBI Taxonomy" id="240427"/>
    <lineage>
        <taxon>Bacteria</taxon>
        <taxon>Bacillati</taxon>
        <taxon>Bacillota</taxon>
        <taxon>Bacilli</taxon>
        <taxon>Lactobacillales</taxon>
        <taxon>Lactobacillaceae</taxon>
        <taxon>Secundilactobacillus</taxon>
    </lineage>
</organism>
<dbReference type="GO" id="GO:0030655">
    <property type="term" value="P:beta-lactam antibiotic catabolic process"/>
    <property type="evidence" value="ECO:0007669"/>
    <property type="project" value="InterPro"/>
</dbReference>
<reference evidence="2 3" key="1">
    <citation type="submission" date="2016-03" db="EMBL/GenBank/DDBJ databases">
        <title>Pediococcus and Lactobacillus from brewery environment - whole genome sequencing and assembly.</title>
        <authorList>
            <person name="Behr J."/>
            <person name="Geissler A.J."/>
            <person name="Vogel R.F."/>
        </authorList>
    </citation>
    <scope>NUCLEOTIDE SEQUENCE [LARGE SCALE GENOMIC DNA]</scope>
    <source>
        <strain evidence="2 3">TMW 1.1995</strain>
    </source>
</reference>
<dbReference type="GO" id="GO:0008800">
    <property type="term" value="F:beta-lactamase activity"/>
    <property type="evidence" value="ECO:0007669"/>
    <property type="project" value="InterPro"/>
</dbReference>
<dbReference type="InterPro" id="IPR000871">
    <property type="entry name" value="Beta-lactam_class-A"/>
</dbReference>
<dbReference type="InterPro" id="IPR045155">
    <property type="entry name" value="Beta-lactam_cat"/>
</dbReference>